<protein>
    <submittedName>
        <fullName evidence="11">Uncharacterized protein</fullName>
    </submittedName>
</protein>
<evidence type="ECO:0000256" key="8">
    <source>
        <dbReference type="ARBA" id="ARBA00023306"/>
    </source>
</evidence>
<dbReference type="InterPro" id="IPR007128">
    <property type="entry name" value="PMF1/Nnf1"/>
</dbReference>
<dbReference type="PANTHER" id="PTHR15459">
    <property type="entry name" value="POLYAMINE-MODULATED FACTOR 1"/>
    <property type="match status" value="1"/>
</dbReference>
<dbReference type="GO" id="GO:0007059">
    <property type="term" value="P:chromosome segregation"/>
    <property type="evidence" value="ECO:0007669"/>
    <property type="project" value="TreeGrafter"/>
</dbReference>
<keyword evidence="3" id="KW-0158">Chromosome</keyword>
<dbReference type="PANTHER" id="PTHR15459:SF3">
    <property type="entry name" value="POLYAMINE-MODULATED FACTOR 1"/>
    <property type="match status" value="1"/>
</dbReference>
<feature type="compositionally biased region" description="Polar residues" evidence="10">
    <location>
        <begin position="60"/>
        <end position="69"/>
    </location>
</feature>
<comment type="subcellular location">
    <subcellularLocation>
        <location evidence="2">Chromosome</location>
        <location evidence="2">Centromere</location>
        <location evidence="2">Kinetochore</location>
    </subcellularLocation>
    <subcellularLocation>
        <location evidence="1">Nucleus</location>
    </subcellularLocation>
</comment>
<feature type="compositionally biased region" description="Polar residues" evidence="10">
    <location>
        <begin position="128"/>
        <end position="145"/>
    </location>
</feature>
<feature type="compositionally biased region" description="Low complexity" evidence="10">
    <location>
        <begin position="12"/>
        <end position="24"/>
    </location>
</feature>
<evidence type="ECO:0000256" key="10">
    <source>
        <dbReference type="SAM" id="MobiDB-lite"/>
    </source>
</evidence>
<evidence type="ECO:0000313" key="12">
    <source>
        <dbReference type="Proteomes" id="UP001182556"/>
    </source>
</evidence>
<keyword evidence="4" id="KW-0132">Cell division</keyword>
<evidence type="ECO:0000256" key="5">
    <source>
        <dbReference type="ARBA" id="ARBA00022776"/>
    </source>
</evidence>
<dbReference type="AlphaFoldDB" id="A0AAD9FPP8"/>
<feature type="region of interest" description="Disordered" evidence="10">
    <location>
        <begin position="1"/>
        <end position="179"/>
    </location>
</feature>
<evidence type="ECO:0000256" key="1">
    <source>
        <dbReference type="ARBA" id="ARBA00004123"/>
    </source>
</evidence>
<keyword evidence="12" id="KW-1185">Reference proteome</keyword>
<comment type="caution">
    <text evidence="11">The sequence shown here is derived from an EMBL/GenBank/DDBJ whole genome shotgun (WGS) entry which is preliminary data.</text>
</comment>
<accession>A0AAD9FPP8</accession>
<evidence type="ECO:0000256" key="7">
    <source>
        <dbReference type="ARBA" id="ARBA00023242"/>
    </source>
</evidence>
<feature type="compositionally biased region" description="Low complexity" evidence="10">
    <location>
        <begin position="170"/>
        <end position="179"/>
    </location>
</feature>
<evidence type="ECO:0000256" key="4">
    <source>
        <dbReference type="ARBA" id="ARBA00022618"/>
    </source>
</evidence>
<dbReference type="Proteomes" id="UP001182556">
    <property type="component" value="Unassembled WGS sequence"/>
</dbReference>
<sequence length="459" mass="49636">MGLLRTPPQRVSRSSKSPNPASSNQEPIDASIAAATVGDETIPSTIGETTTSHLPEGEDVSTTSVNSPTEVFMPRNPGVMRSPPAHPPPTVGTSVYPALPTSLPPPPAPLVPTSNEEVSMDIDEPSIADNSTSIDLSTPSRSLSASHAAKTPKQNTSSTTPARAGPSRIPAAPTTPAPALHTPAVVLAPELDRSPTASDATLQQAREYATPAAFVTPKPSRAPKTPRSTRKTPAEISKVLDKPAEPIADIPISRDVVEDPEDYGRRWRMTNETLQLVVKRIIQKWTLNDLKKSLPLLSARDAQGLEQVYRSSAQALQEGILTKAYNEFDDKNMKQSLQLLDQVVNEAEDFEKSRSTEHARPDAWRPDLTPAALTAAHVLPVYDEAWASLREEYIGLHEDARMRYASILAKQAQLKDLEGSVSDGVIELEQTIKLLDGFPGEDMMAWMEDVAGRNGARNP</sequence>
<organism evidence="11 12">
    <name type="scientific">Papiliotrema laurentii</name>
    <name type="common">Cryptococcus laurentii</name>
    <dbReference type="NCBI Taxonomy" id="5418"/>
    <lineage>
        <taxon>Eukaryota</taxon>
        <taxon>Fungi</taxon>
        <taxon>Dikarya</taxon>
        <taxon>Basidiomycota</taxon>
        <taxon>Agaricomycotina</taxon>
        <taxon>Tremellomycetes</taxon>
        <taxon>Tremellales</taxon>
        <taxon>Rhynchogastremaceae</taxon>
        <taxon>Papiliotrema</taxon>
    </lineage>
</organism>
<dbReference type="EMBL" id="JAODAN010000005">
    <property type="protein sequence ID" value="KAK1924041.1"/>
    <property type="molecule type" value="Genomic_DNA"/>
</dbReference>
<keyword evidence="9" id="KW-0137">Centromere</keyword>
<evidence type="ECO:0000256" key="3">
    <source>
        <dbReference type="ARBA" id="ARBA00022454"/>
    </source>
</evidence>
<dbReference type="GO" id="GO:0005634">
    <property type="term" value="C:nucleus"/>
    <property type="evidence" value="ECO:0007669"/>
    <property type="project" value="UniProtKB-SubCell"/>
</dbReference>
<gene>
    <name evidence="11" type="ORF">DB88DRAFT_546124</name>
</gene>
<feature type="compositionally biased region" description="Polar residues" evidence="10">
    <location>
        <begin position="42"/>
        <end position="53"/>
    </location>
</feature>
<dbReference type="Pfam" id="PF03980">
    <property type="entry name" value="Nnf1"/>
    <property type="match status" value="1"/>
</dbReference>
<evidence type="ECO:0000313" key="11">
    <source>
        <dbReference type="EMBL" id="KAK1924041.1"/>
    </source>
</evidence>
<keyword evidence="7" id="KW-0539">Nucleus</keyword>
<feature type="compositionally biased region" description="Polar residues" evidence="10">
    <location>
        <begin position="152"/>
        <end position="161"/>
    </location>
</feature>
<keyword evidence="6" id="KW-0995">Kinetochore</keyword>
<name>A0AAD9FPP8_PAPLA</name>
<evidence type="ECO:0000256" key="9">
    <source>
        <dbReference type="ARBA" id="ARBA00023328"/>
    </source>
</evidence>
<proteinExistence type="predicted"/>
<evidence type="ECO:0000256" key="2">
    <source>
        <dbReference type="ARBA" id="ARBA00004629"/>
    </source>
</evidence>
<reference evidence="11" key="1">
    <citation type="submission" date="2023-02" db="EMBL/GenBank/DDBJ databases">
        <title>Identification and recombinant expression of a fungal hydrolase from Papiliotrema laurentii that hydrolyzes apple cutin and clears colloidal polyester polyurethane.</title>
        <authorList>
            <consortium name="DOE Joint Genome Institute"/>
            <person name="Roman V.A."/>
            <person name="Bojanowski C."/>
            <person name="Crable B.R."/>
            <person name="Wagner D.N."/>
            <person name="Hung C.S."/>
            <person name="Nadeau L.J."/>
            <person name="Schratz L."/>
            <person name="Haridas S."/>
            <person name="Pangilinan J."/>
            <person name="Lipzen A."/>
            <person name="Na H."/>
            <person name="Yan M."/>
            <person name="Ng V."/>
            <person name="Grigoriev I.V."/>
            <person name="Spatafora J.W."/>
            <person name="Barlow D."/>
            <person name="Biffinger J."/>
            <person name="Kelley-Loughnane N."/>
            <person name="Varaljay V.A."/>
            <person name="Crookes-Goodson W.J."/>
        </authorList>
    </citation>
    <scope>NUCLEOTIDE SEQUENCE</scope>
    <source>
        <strain evidence="11">5307AH</strain>
    </source>
</reference>
<keyword evidence="8" id="KW-0131">Cell cycle</keyword>
<keyword evidence="5" id="KW-0498">Mitosis</keyword>
<dbReference type="GO" id="GO:0051301">
    <property type="term" value="P:cell division"/>
    <property type="evidence" value="ECO:0007669"/>
    <property type="project" value="UniProtKB-KW"/>
</dbReference>
<dbReference type="GO" id="GO:0000444">
    <property type="term" value="C:MIS12/MIND type complex"/>
    <property type="evidence" value="ECO:0007669"/>
    <property type="project" value="InterPro"/>
</dbReference>
<evidence type="ECO:0000256" key="6">
    <source>
        <dbReference type="ARBA" id="ARBA00022838"/>
    </source>
</evidence>